<evidence type="ECO:0000313" key="3">
    <source>
        <dbReference type="Proteomes" id="UP000269945"/>
    </source>
</evidence>
<organism evidence="2 3">
    <name type="scientific">Gulo gulo</name>
    <name type="common">Wolverine</name>
    <name type="synonym">Gluton</name>
    <dbReference type="NCBI Taxonomy" id="48420"/>
    <lineage>
        <taxon>Eukaryota</taxon>
        <taxon>Metazoa</taxon>
        <taxon>Chordata</taxon>
        <taxon>Craniata</taxon>
        <taxon>Vertebrata</taxon>
        <taxon>Euteleostomi</taxon>
        <taxon>Mammalia</taxon>
        <taxon>Eutheria</taxon>
        <taxon>Laurasiatheria</taxon>
        <taxon>Carnivora</taxon>
        <taxon>Caniformia</taxon>
        <taxon>Musteloidea</taxon>
        <taxon>Mustelidae</taxon>
        <taxon>Guloninae</taxon>
        <taxon>Gulo</taxon>
    </lineage>
</organism>
<name>A0A9X9M0K7_GULGU</name>
<keyword evidence="3" id="KW-1185">Reference proteome</keyword>
<dbReference type="EMBL" id="CYRY02034715">
    <property type="protein sequence ID" value="VCX10958.1"/>
    <property type="molecule type" value="Genomic_DNA"/>
</dbReference>
<evidence type="ECO:0000256" key="1">
    <source>
        <dbReference type="SAM" id="SignalP"/>
    </source>
</evidence>
<accession>A0A9X9M0K7</accession>
<comment type="caution">
    <text evidence="2">The sequence shown here is derived from an EMBL/GenBank/DDBJ whole genome shotgun (WGS) entry which is preliminary data.</text>
</comment>
<feature type="chain" id="PRO_5040886365" description="Secreted protein" evidence="1">
    <location>
        <begin position="22"/>
        <end position="119"/>
    </location>
</feature>
<dbReference type="Proteomes" id="UP000269945">
    <property type="component" value="Unassembled WGS sequence"/>
</dbReference>
<reference evidence="2 3" key="1">
    <citation type="submission" date="2018-10" db="EMBL/GenBank/DDBJ databases">
        <authorList>
            <person name="Ekblom R."/>
            <person name="Jareborg N."/>
        </authorList>
    </citation>
    <scope>NUCLEOTIDE SEQUENCE [LARGE SCALE GENOMIC DNA]</scope>
    <source>
        <tissue evidence="2">Muscle</tissue>
    </source>
</reference>
<evidence type="ECO:0008006" key="4">
    <source>
        <dbReference type="Google" id="ProtNLM"/>
    </source>
</evidence>
<dbReference type="AlphaFoldDB" id="A0A9X9M0K7"/>
<gene>
    <name evidence="2" type="ORF">BN2614_LOCUS2</name>
</gene>
<protein>
    <recommendedName>
        <fullName evidence="4">Secreted protein</fullName>
    </recommendedName>
</protein>
<evidence type="ECO:0000313" key="2">
    <source>
        <dbReference type="EMBL" id="VCX10958.1"/>
    </source>
</evidence>
<dbReference type="PROSITE" id="PS51257">
    <property type="entry name" value="PROKAR_LIPOPROTEIN"/>
    <property type="match status" value="1"/>
</dbReference>
<keyword evidence="1" id="KW-0732">Signal</keyword>
<sequence length="119" mass="13347">MPRTLLSLLLPPGAMVTSCLTQPRSCLPKAMLRLEPRRRKPITSSTLRCPRCGWKVRRPNVGWSLAAKNLPLLAPWSVWKEVSSSPAQHRREEIRAVGGMTAQTQLSPLPEHTCQPMGW</sequence>
<proteinExistence type="predicted"/>
<feature type="signal peptide" evidence="1">
    <location>
        <begin position="1"/>
        <end position="21"/>
    </location>
</feature>